<evidence type="ECO:0000313" key="2">
    <source>
        <dbReference type="Proteomes" id="UP001219309"/>
    </source>
</evidence>
<dbReference type="RefSeq" id="WP_277717829.1">
    <property type="nucleotide sequence ID" value="NZ_CP110533.1"/>
</dbReference>
<reference evidence="1 2" key="1">
    <citation type="submission" date="2022-10" db="EMBL/GenBank/DDBJ databases">
        <title>Dissemination of Carbapenem-producing Enterobacteriaceae in the natural water sources, Central Thailand.</title>
        <authorList>
            <person name="Songsaeng W."/>
            <person name="Prapasarakul N."/>
            <person name="Am-In N."/>
            <person name="Wongsurawat T."/>
            <person name="Sirichokchatchawan W."/>
        </authorList>
    </citation>
    <scope>NUCLEOTIDE SEQUENCE [LARGE SCALE GENOMIC DNA]</scope>
    <source>
        <strain evidence="1 2">WS12-3</strain>
    </source>
</reference>
<organism evidence="1 2">
    <name type="scientific">Enterobacter quasiroggenkampii</name>
    <dbReference type="NCBI Taxonomy" id="2497436"/>
    <lineage>
        <taxon>Bacteria</taxon>
        <taxon>Pseudomonadati</taxon>
        <taxon>Pseudomonadota</taxon>
        <taxon>Gammaproteobacteria</taxon>
        <taxon>Enterobacterales</taxon>
        <taxon>Enterobacteriaceae</taxon>
        <taxon>Enterobacter</taxon>
    </lineage>
</organism>
<gene>
    <name evidence="1" type="ORF">OM418_14250</name>
</gene>
<dbReference type="EMBL" id="CP110533">
    <property type="protein sequence ID" value="WFC81200.1"/>
    <property type="molecule type" value="Genomic_DNA"/>
</dbReference>
<dbReference type="SUPFAM" id="SSF53756">
    <property type="entry name" value="UDP-Glycosyltransferase/glycogen phosphorylase"/>
    <property type="match status" value="1"/>
</dbReference>
<proteinExistence type="predicted"/>
<keyword evidence="2" id="KW-1185">Reference proteome</keyword>
<evidence type="ECO:0000313" key="1">
    <source>
        <dbReference type="EMBL" id="WFC81200.1"/>
    </source>
</evidence>
<sequence length="363" mass="41325">MVVIYLSPVHWDSIAQRPHFFANFIAQQGVEKLIWVDPLPSRFPKFSDIRTKLIGVESKSIIKPNNVEVIKIRSVIPIEPFNGLYKVINSGVINNFITNLERLVKDKDSMLIIGKPSVLSLKILERITFKNTIFDVMDDYPYFFKGKTKDSVYKLLKKLLMQVDMTMFSSSGLLHKYSIMTKKSILVMNACSSLYCNELMHAQNNNDGINDGIITYGYIGSVASWFDWDFIRKLSSSRPHSRIVIVGPLYAKPESIPPNVIIKPAIDHKDVPALIKTFDYGLIPFQLNQLTDSVDPVKYYEYVAAGVPVITTCFGEMKSRVNDKVAVTLEQHLSGIEPEIEKPIVWEDRFTFLIKGYLGAKEF</sequence>
<evidence type="ECO:0008006" key="3">
    <source>
        <dbReference type="Google" id="ProtNLM"/>
    </source>
</evidence>
<name>A0ABY8DZQ3_9ENTR</name>
<accession>A0ABY8DZQ3</accession>
<dbReference type="Gene3D" id="3.40.50.2000">
    <property type="entry name" value="Glycogen Phosphorylase B"/>
    <property type="match status" value="1"/>
</dbReference>
<protein>
    <recommendedName>
        <fullName evidence="3">Glycosyltransferase</fullName>
    </recommendedName>
</protein>
<dbReference type="Proteomes" id="UP001219309">
    <property type="component" value="Chromosome"/>
</dbReference>